<comment type="caution">
    <text evidence="8">The sequence shown here is derived from an EMBL/GenBank/DDBJ whole genome shotgun (WGS) entry which is preliminary data.</text>
</comment>
<evidence type="ECO:0000256" key="3">
    <source>
        <dbReference type="ARBA" id="ARBA00022741"/>
    </source>
</evidence>
<dbReference type="RefSeq" id="WP_406787862.1">
    <property type="nucleotide sequence ID" value="NZ_JBJIAA010000009.1"/>
</dbReference>
<dbReference type="InterPro" id="IPR051094">
    <property type="entry name" value="Diverse_Catalytic_Enzymes"/>
</dbReference>
<sequence length="189" mass="21577">MWTENEIMEYLKKNLKQSRFEHSLSVRDTAVRLAEKYNCDVKRASTAGLVHDCAKNMEAKEIVDICTEAGYVLNEVELENPGIAHGLAGSIIAKNKMGINDEEILNAVRFHTTGKKNMTLLEKIIYIADYVEPLRDFPGVNELREAVNNNLDEAMLISFDQTIKYVIERGMLIHLDTVEARNYMICHKE</sequence>
<evidence type="ECO:0000256" key="5">
    <source>
        <dbReference type="ARBA" id="ARBA00023004"/>
    </source>
</evidence>
<dbReference type="InterPro" id="IPR003607">
    <property type="entry name" value="HD/PDEase_dom"/>
</dbReference>
<dbReference type="EMBL" id="JBJIAA010000009">
    <property type="protein sequence ID" value="MFL0251208.1"/>
    <property type="molecule type" value="Genomic_DNA"/>
</dbReference>
<evidence type="ECO:0000313" key="8">
    <source>
        <dbReference type="EMBL" id="MFL0251208.1"/>
    </source>
</evidence>
<dbReference type="EC" id="3.6.1.41" evidence="1"/>
<dbReference type="SMART" id="SM00471">
    <property type="entry name" value="HDc"/>
    <property type="match status" value="1"/>
</dbReference>
<dbReference type="InterPro" id="IPR006674">
    <property type="entry name" value="HD_domain"/>
</dbReference>
<dbReference type="GO" id="GO:0008803">
    <property type="term" value="F:bis(5'-nucleosyl)-tetraphosphatase (symmetrical) activity"/>
    <property type="evidence" value="ECO:0007669"/>
    <property type="project" value="UniProtKB-EC"/>
</dbReference>
<keyword evidence="3" id="KW-0547">Nucleotide-binding</keyword>
<gene>
    <name evidence="8" type="primary">yqeK</name>
    <name evidence="8" type="ORF">ACJDT4_12300</name>
</gene>
<evidence type="ECO:0000256" key="4">
    <source>
        <dbReference type="ARBA" id="ARBA00022801"/>
    </source>
</evidence>
<dbReference type="InterPro" id="IPR005249">
    <property type="entry name" value="YqeK"/>
</dbReference>
<proteinExistence type="predicted"/>
<dbReference type="Proteomes" id="UP001623592">
    <property type="component" value="Unassembled WGS sequence"/>
</dbReference>
<dbReference type="SUPFAM" id="SSF109604">
    <property type="entry name" value="HD-domain/PDEase-like"/>
    <property type="match status" value="1"/>
</dbReference>
<keyword evidence="5" id="KW-0408">Iron</keyword>
<evidence type="ECO:0000256" key="2">
    <source>
        <dbReference type="ARBA" id="ARBA00022723"/>
    </source>
</evidence>
<dbReference type="NCBIfam" id="TIGR00488">
    <property type="entry name" value="bis(5'-nucleosyl)-tetraphosphatase (symmetrical) YqeK"/>
    <property type="match status" value="1"/>
</dbReference>
<dbReference type="InterPro" id="IPR006675">
    <property type="entry name" value="HDIG_dom"/>
</dbReference>
<dbReference type="NCBIfam" id="TIGR00277">
    <property type="entry name" value="HDIG"/>
    <property type="match status" value="1"/>
</dbReference>
<protein>
    <recommendedName>
        <fullName evidence="1">bis(5'-nucleosyl)-tetraphosphatase (symmetrical)</fullName>
        <ecNumber evidence="1">3.6.1.41</ecNumber>
    </recommendedName>
</protein>
<name>A0ABW8TFC0_9CLOT</name>
<dbReference type="PANTHER" id="PTHR35795">
    <property type="entry name" value="SLR1885 PROTEIN"/>
    <property type="match status" value="1"/>
</dbReference>
<dbReference type="PROSITE" id="PS51831">
    <property type="entry name" value="HD"/>
    <property type="match status" value="1"/>
</dbReference>
<dbReference type="CDD" id="cd00077">
    <property type="entry name" value="HDc"/>
    <property type="match status" value="1"/>
</dbReference>
<evidence type="ECO:0000259" key="7">
    <source>
        <dbReference type="PROSITE" id="PS51831"/>
    </source>
</evidence>
<keyword evidence="2" id="KW-0479">Metal-binding</keyword>
<evidence type="ECO:0000256" key="6">
    <source>
        <dbReference type="ARBA" id="ARBA00049417"/>
    </source>
</evidence>
<feature type="domain" description="HD" evidence="7">
    <location>
        <begin position="19"/>
        <end position="134"/>
    </location>
</feature>
<accession>A0ABW8TFC0</accession>
<comment type="catalytic activity">
    <reaction evidence="6">
        <text>P(1),P(4)-bis(5'-adenosyl) tetraphosphate + H2O = 2 ADP + 2 H(+)</text>
        <dbReference type="Rhea" id="RHEA:24252"/>
        <dbReference type="ChEBI" id="CHEBI:15377"/>
        <dbReference type="ChEBI" id="CHEBI:15378"/>
        <dbReference type="ChEBI" id="CHEBI:58141"/>
        <dbReference type="ChEBI" id="CHEBI:456216"/>
        <dbReference type="EC" id="3.6.1.41"/>
    </reaction>
</comment>
<evidence type="ECO:0000313" key="9">
    <source>
        <dbReference type="Proteomes" id="UP001623592"/>
    </source>
</evidence>
<dbReference type="PANTHER" id="PTHR35795:SF1">
    <property type="entry name" value="BIS(5'-NUCLEOSYL)-TETRAPHOSPHATASE, SYMMETRICAL"/>
    <property type="match status" value="1"/>
</dbReference>
<dbReference type="Pfam" id="PF01966">
    <property type="entry name" value="HD"/>
    <property type="match status" value="1"/>
</dbReference>
<keyword evidence="9" id="KW-1185">Reference proteome</keyword>
<organism evidence="8 9">
    <name type="scientific">Clostridium neuense</name>
    <dbReference type="NCBI Taxonomy" id="1728934"/>
    <lineage>
        <taxon>Bacteria</taxon>
        <taxon>Bacillati</taxon>
        <taxon>Bacillota</taxon>
        <taxon>Clostridia</taxon>
        <taxon>Eubacteriales</taxon>
        <taxon>Clostridiaceae</taxon>
        <taxon>Clostridium</taxon>
    </lineage>
</organism>
<evidence type="ECO:0000256" key="1">
    <source>
        <dbReference type="ARBA" id="ARBA00012506"/>
    </source>
</evidence>
<reference evidence="8 9" key="1">
    <citation type="submission" date="2024-11" db="EMBL/GenBank/DDBJ databases">
        <authorList>
            <person name="Heng Y.C."/>
            <person name="Lim A.C.H."/>
            <person name="Lee J.K.Y."/>
            <person name="Kittelmann S."/>
        </authorList>
    </citation>
    <scope>NUCLEOTIDE SEQUENCE [LARGE SCALE GENOMIC DNA]</scope>
    <source>
        <strain evidence="8 9">WILCCON 0114</strain>
    </source>
</reference>
<keyword evidence="4 8" id="KW-0378">Hydrolase</keyword>
<dbReference type="Gene3D" id="1.10.3210.10">
    <property type="entry name" value="Hypothetical protein af1432"/>
    <property type="match status" value="1"/>
</dbReference>